<evidence type="ECO:0000256" key="1">
    <source>
        <dbReference type="ARBA" id="ARBA00001953"/>
    </source>
</evidence>
<dbReference type="InterPro" id="IPR016185">
    <property type="entry name" value="PreATP-grasp_dom_sf"/>
</dbReference>
<dbReference type="PANTHER" id="PTHR18866">
    <property type="entry name" value="CARBOXYLASE:PYRUVATE/ACETYL-COA/PROPIONYL-COA CARBOXYLASE"/>
    <property type="match status" value="1"/>
</dbReference>
<comment type="caution">
    <text evidence="10">The sequence shown here is derived from an EMBL/GenBank/DDBJ whole genome shotgun (WGS) entry which is preliminary data.</text>
</comment>
<dbReference type="Pfam" id="PF02786">
    <property type="entry name" value="CPSase_L_D2"/>
    <property type="match status" value="1"/>
</dbReference>
<dbReference type="SUPFAM" id="SSF51246">
    <property type="entry name" value="Rudiment single hybrid motif"/>
    <property type="match status" value="1"/>
</dbReference>
<dbReference type="InterPro" id="IPR005481">
    <property type="entry name" value="BC-like_N"/>
</dbReference>
<feature type="domain" description="Lipoyl-binding" evidence="7">
    <location>
        <begin position="564"/>
        <end position="640"/>
    </location>
</feature>
<keyword evidence="4 6" id="KW-0067">ATP-binding</keyword>
<evidence type="ECO:0000256" key="5">
    <source>
        <dbReference type="ARBA" id="ARBA00023267"/>
    </source>
</evidence>
<dbReference type="CDD" id="cd06850">
    <property type="entry name" value="biotinyl_domain"/>
    <property type="match status" value="1"/>
</dbReference>
<dbReference type="InterPro" id="IPR005479">
    <property type="entry name" value="CPAse_ATP-bd"/>
</dbReference>
<dbReference type="SMART" id="SM00878">
    <property type="entry name" value="Biotin_carb_C"/>
    <property type="match status" value="1"/>
</dbReference>
<gene>
    <name evidence="10" type="ORF">OKW52_13910</name>
</gene>
<evidence type="ECO:0000259" key="8">
    <source>
        <dbReference type="PROSITE" id="PS50975"/>
    </source>
</evidence>
<dbReference type="InterPro" id="IPR011054">
    <property type="entry name" value="Rudment_hybrid_motif"/>
</dbReference>
<feature type="domain" description="ATP-grasp" evidence="8">
    <location>
        <begin position="120"/>
        <end position="321"/>
    </location>
</feature>
<dbReference type="Pfam" id="PF02785">
    <property type="entry name" value="Biotin_carb_C"/>
    <property type="match status" value="1"/>
</dbReference>
<evidence type="ECO:0000256" key="4">
    <source>
        <dbReference type="ARBA" id="ARBA00022840"/>
    </source>
</evidence>
<name>A0ABT3H0I8_9RHOB</name>
<dbReference type="PROSITE" id="PS50968">
    <property type="entry name" value="BIOTINYL_LIPOYL"/>
    <property type="match status" value="1"/>
</dbReference>
<proteinExistence type="predicted"/>
<dbReference type="InterPro" id="IPR011053">
    <property type="entry name" value="Single_hybrid_motif"/>
</dbReference>
<dbReference type="InterPro" id="IPR000089">
    <property type="entry name" value="Biotin_lipoyl"/>
</dbReference>
<dbReference type="SUPFAM" id="SSF52440">
    <property type="entry name" value="PreATP-grasp domain"/>
    <property type="match status" value="1"/>
</dbReference>
<evidence type="ECO:0000256" key="3">
    <source>
        <dbReference type="ARBA" id="ARBA00022741"/>
    </source>
</evidence>
<organism evidence="10 11">
    <name type="scientific">Pararhodobacter zhoushanensis</name>
    <dbReference type="NCBI Taxonomy" id="2479545"/>
    <lineage>
        <taxon>Bacteria</taxon>
        <taxon>Pseudomonadati</taxon>
        <taxon>Pseudomonadota</taxon>
        <taxon>Alphaproteobacteria</taxon>
        <taxon>Rhodobacterales</taxon>
        <taxon>Paracoccaceae</taxon>
        <taxon>Pararhodobacter</taxon>
    </lineage>
</organism>
<dbReference type="InterPro" id="IPR011764">
    <property type="entry name" value="Biotin_carboxylation_dom"/>
</dbReference>
<evidence type="ECO:0000313" key="10">
    <source>
        <dbReference type="EMBL" id="MCW1933326.1"/>
    </source>
</evidence>
<dbReference type="Gene3D" id="2.40.50.100">
    <property type="match status" value="1"/>
</dbReference>
<evidence type="ECO:0000259" key="9">
    <source>
        <dbReference type="PROSITE" id="PS50979"/>
    </source>
</evidence>
<reference evidence="10 11" key="1">
    <citation type="submission" date="2022-10" db="EMBL/GenBank/DDBJ databases">
        <title>Pararhodobacter sp. nov., isolated from marine algae.</title>
        <authorList>
            <person name="Choi B.J."/>
            <person name="Kim J.M."/>
            <person name="Lee J.K."/>
            <person name="Choi D.G."/>
            <person name="Jeon C.O."/>
        </authorList>
    </citation>
    <scope>NUCLEOTIDE SEQUENCE [LARGE SCALE GENOMIC DNA]</scope>
    <source>
        <strain evidence="10 11">ZQ420</strain>
    </source>
</reference>
<evidence type="ECO:0000256" key="6">
    <source>
        <dbReference type="PROSITE-ProRule" id="PRU00409"/>
    </source>
</evidence>
<evidence type="ECO:0000313" key="11">
    <source>
        <dbReference type="Proteomes" id="UP001208938"/>
    </source>
</evidence>
<dbReference type="PANTHER" id="PTHR18866:SF33">
    <property type="entry name" value="METHYLCROTONOYL-COA CARBOXYLASE SUBUNIT ALPHA, MITOCHONDRIAL-RELATED"/>
    <property type="match status" value="1"/>
</dbReference>
<dbReference type="SUPFAM" id="SSF56059">
    <property type="entry name" value="Glutathione synthetase ATP-binding domain-like"/>
    <property type="match status" value="1"/>
</dbReference>
<dbReference type="PROSITE" id="PS50975">
    <property type="entry name" value="ATP_GRASP"/>
    <property type="match status" value="1"/>
</dbReference>
<keyword evidence="2" id="KW-0436">Ligase</keyword>
<dbReference type="Pfam" id="PF00364">
    <property type="entry name" value="Biotin_lipoyl"/>
    <property type="match status" value="1"/>
</dbReference>
<dbReference type="PROSITE" id="PS50979">
    <property type="entry name" value="BC"/>
    <property type="match status" value="1"/>
</dbReference>
<dbReference type="InterPro" id="IPR050856">
    <property type="entry name" value="Biotin_carboxylase_complex"/>
</dbReference>
<dbReference type="Proteomes" id="UP001208938">
    <property type="component" value="Unassembled WGS sequence"/>
</dbReference>
<dbReference type="SUPFAM" id="SSF51230">
    <property type="entry name" value="Single hybrid motif"/>
    <property type="match status" value="1"/>
</dbReference>
<keyword evidence="11" id="KW-1185">Reference proteome</keyword>
<protein>
    <submittedName>
        <fullName evidence="10">Acetyl/propionyl/methylcrotonyl-CoA carboxylase subunit alpha</fullName>
    </submittedName>
</protein>
<dbReference type="InterPro" id="IPR005482">
    <property type="entry name" value="Biotin_COase_C"/>
</dbReference>
<evidence type="ECO:0000256" key="2">
    <source>
        <dbReference type="ARBA" id="ARBA00022598"/>
    </source>
</evidence>
<dbReference type="InterPro" id="IPR011761">
    <property type="entry name" value="ATP-grasp"/>
</dbReference>
<keyword evidence="5" id="KW-0092">Biotin</keyword>
<evidence type="ECO:0000259" key="7">
    <source>
        <dbReference type="PROSITE" id="PS50968"/>
    </source>
</evidence>
<keyword evidence="3 6" id="KW-0547">Nucleotide-binding</keyword>
<feature type="domain" description="Biotin carboxylation" evidence="9">
    <location>
        <begin position="1"/>
        <end position="448"/>
    </location>
</feature>
<sequence length="643" mass="67072">MFDTILIANRGEIACRVIRSARALGLRSVAVYSEADAGAAHVAMADQAVLIGGPRPADSYLRGERIIQAALDTGAQAIHPGYGFLSENPEFVDAVEAAGLVFIGPSASAIRAMGLKDAAKALMEKAGVPIVPGYMGANQDPAHLQAAADEIGYPVLIKAVAGGGGKGMRLVERSKDFADALASAQGEAATAFGNSAVLIEKYIQQPRHIEVQVFGDGTSAVHLFERDCSLQRRHQKVIEEAPAPSMTAEMRLAMGTAAVRAAEAIGYKGAGTVEFIVDGSNGLRPDGFWFMEMNTRLQVEHPVTEAITGVDLVEWQLRVASGESLPCAQEDLTITGHAFEARLYAEDVPAGFLPATGTLAHLRFPEGARIDSGVREGDTISPWYDPMIAKVITHGATRAIALSKLRAALEGTQVAGSVTNLAFLGALTRHEGFCAGEVDTGLIGRDLDALTAEPAVADATVALAALAAMGAGQGDLQGFALWTPLWQAVVLERGEARWDCAVARVGKEWAVRVGDATLTAERRAGAWWINGQRAASDAQVVGPAVSVFGAHTVQFTRPDPLAVDADAGAGAGVVLAPMPGMVKAVFVNAGDVVEKGARLAILEAMKMEHTLTAGRDGTVAEVLAKAGQQVEAGAALIALADEE</sequence>
<dbReference type="RefSeq" id="WP_264506251.1">
    <property type="nucleotide sequence ID" value="NZ_JAPDFL010000001.1"/>
</dbReference>
<dbReference type="PROSITE" id="PS00867">
    <property type="entry name" value="CPSASE_2"/>
    <property type="match status" value="1"/>
</dbReference>
<accession>A0ABT3H0I8</accession>
<dbReference type="Pfam" id="PF00289">
    <property type="entry name" value="Biotin_carb_N"/>
    <property type="match status" value="1"/>
</dbReference>
<dbReference type="EMBL" id="JAPDFL010000001">
    <property type="protein sequence ID" value="MCW1933326.1"/>
    <property type="molecule type" value="Genomic_DNA"/>
</dbReference>
<comment type="cofactor">
    <cofactor evidence="1">
        <name>biotin</name>
        <dbReference type="ChEBI" id="CHEBI:57586"/>
    </cofactor>
</comment>
<dbReference type="Gene3D" id="3.30.470.20">
    <property type="entry name" value="ATP-grasp fold, B domain"/>
    <property type="match status" value="1"/>
</dbReference>